<dbReference type="AlphaFoldDB" id="A0A4S8QTX5"/>
<dbReference type="OrthoDB" id="4150221at2759"/>
<sequence>MGYETRGKQLNWGVIGINLPQTHAEKAAARLSPPSIATSTSEQQLSKKRSRRSSFSLSPPPKRKNYTIPGDLSTPPLSPPADDSSFEIHNVVIKDEAKEKKIDIHEIKVEEGEESKSTVKEDDDEKEKIEEIDLTEVKDEIVEGVIVQLQKTRNRPHLVKELAAILSPTVKIVEQSANPCAIISSRLSNYLKRPWTASSPCPVGKELETVHPRRTYFYLTTYSHQPFPDPAQLAQRSIITPSVSSADSSDEPERIRDESPEVDLSSEEYDDDDSITPPTPTGSFAGRFERPVRNNRAASVGLEKDEKEFTQTARGMQKRRFSGEPPSSSLAKPSDMNDMPSNISDTPMKSVESDPFFGESRGGLNASLLNTPGFMNSPAMKPVFASKKSWDAAVETSQANWAPAKIETLDWDTRSPENIELDELDGMLDGF</sequence>
<reference evidence="3 4" key="1">
    <citation type="submission" date="2017-12" db="EMBL/GenBank/DDBJ databases">
        <title>Comparative genomics of Botrytis spp.</title>
        <authorList>
            <person name="Valero-Jimenez C.A."/>
            <person name="Tapia P."/>
            <person name="Veloso J."/>
            <person name="Silva-Moreno E."/>
            <person name="Staats M."/>
            <person name="Valdes J.H."/>
            <person name="Van Kan J.A.L."/>
        </authorList>
    </citation>
    <scope>NUCLEOTIDE SEQUENCE [LARGE SCALE GENOMIC DNA]</scope>
    <source>
        <strain evidence="3 4">MUCL435</strain>
    </source>
</reference>
<dbReference type="Pfam" id="PF25318">
    <property type="entry name" value="WHD_GDS1"/>
    <property type="match status" value="1"/>
</dbReference>
<dbReference type="InterPro" id="IPR057511">
    <property type="entry name" value="WH_GDS1"/>
</dbReference>
<protein>
    <recommendedName>
        <fullName evidence="2">GDS1 winged helix domain-containing protein</fullName>
    </recommendedName>
</protein>
<dbReference type="EMBL" id="PQXL01000320">
    <property type="protein sequence ID" value="THV47302.1"/>
    <property type="molecule type" value="Genomic_DNA"/>
</dbReference>
<comment type="caution">
    <text evidence="3">The sequence shown here is derived from an EMBL/GenBank/DDBJ whole genome shotgun (WGS) entry which is preliminary data.</text>
</comment>
<keyword evidence="4" id="KW-1185">Reference proteome</keyword>
<feature type="compositionally biased region" description="Acidic residues" evidence="1">
    <location>
        <begin position="260"/>
        <end position="274"/>
    </location>
</feature>
<evidence type="ECO:0000313" key="3">
    <source>
        <dbReference type="EMBL" id="THV47302.1"/>
    </source>
</evidence>
<feature type="region of interest" description="Disordered" evidence="1">
    <location>
        <begin position="25"/>
        <end position="84"/>
    </location>
</feature>
<dbReference type="Proteomes" id="UP000308671">
    <property type="component" value="Unassembled WGS sequence"/>
</dbReference>
<gene>
    <name evidence="3" type="ORF">BGAL_0320g00020</name>
</gene>
<evidence type="ECO:0000256" key="1">
    <source>
        <dbReference type="SAM" id="MobiDB-lite"/>
    </source>
</evidence>
<organism evidence="3 4">
    <name type="scientific">Botrytis galanthina</name>
    <dbReference type="NCBI Taxonomy" id="278940"/>
    <lineage>
        <taxon>Eukaryota</taxon>
        <taxon>Fungi</taxon>
        <taxon>Dikarya</taxon>
        <taxon>Ascomycota</taxon>
        <taxon>Pezizomycotina</taxon>
        <taxon>Leotiomycetes</taxon>
        <taxon>Helotiales</taxon>
        <taxon>Sclerotiniaceae</taxon>
        <taxon>Botrytis</taxon>
    </lineage>
</organism>
<feature type="region of interest" description="Disordered" evidence="1">
    <location>
        <begin position="241"/>
        <end position="342"/>
    </location>
</feature>
<accession>A0A4S8QTX5</accession>
<evidence type="ECO:0000259" key="2">
    <source>
        <dbReference type="Pfam" id="PF25318"/>
    </source>
</evidence>
<evidence type="ECO:0000313" key="4">
    <source>
        <dbReference type="Proteomes" id="UP000308671"/>
    </source>
</evidence>
<proteinExistence type="predicted"/>
<name>A0A4S8QTX5_9HELO</name>
<feature type="compositionally biased region" description="Polar residues" evidence="1">
    <location>
        <begin position="35"/>
        <end position="44"/>
    </location>
</feature>
<feature type="domain" description="GDS1 winged helix" evidence="2">
    <location>
        <begin position="133"/>
        <end position="226"/>
    </location>
</feature>